<dbReference type="EMBL" id="UINC01086096">
    <property type="protein sequence ID" value="SVC34233.1"/>
    <property type="molecule type" value="Genomic_DNA"/>
</dbReference>
<evidence type="ECO:0000313" key="1">
    <source>
        <dbReference type="EMBL" id="SVC34233.1"/>
    </source>
</evidence>
<reference evidence="1" key="1">
    <citation type="submission" date="2018-05" db="EMBL/GenBank/DDBJ databases">
        <authorList>
            <person name="Lanie J.A."/>
            <person name="Ng W.-L."/>
            <person name="Kazmierczak K.M."/>
            <person name="Andrzejewski T.M."/>
            <person name="Davidsen T.M."/>
            <person name="Wayne K.J."/>
            <person name="Tettelin H."/>
            <person name="Glass J.I."/>
            <person name="Rusch D."/>
            <person name="Podicherti R."/>
            <person name="Tsui H.-C.T."/>
            <person name="Winkler M.E."/>
        </authorList>
    </citation>
    <scope>NUCLEOTIDE SEQUENCE</scope>
</reference>
<name>A0A382LDQ5_9ZZZZ</name>
<proteinExistence type="predicted"/>
<feature type="non-terminal residue" evidence="1">
    <location>
        <position position="37"/>
    </location>
</feature>
<accession>A0A382LDQ5</accession>
<sequence>MRIKMKMISKLLIILLSGLILAQDADKKDLEVGDEAP</sequence>
<dbReference type="AlphaFoldDB" id="A0A382LDQ5"/>
<gene>
    <name evidence="1" type="ORF">METZ01_LOCUS287087</name>
</gene>
<organism evidence="1">
    <name type="scientific">marine metagenome</name>
    <dbReference type="NCBI Taxonomy" id="408172"/>
    <lineage>
        <taxon>unclassified sequences</taxon>
        <taxon>metagenomes</taxon>
        <taxon>ecological metagenomes</taxon>
    </lineage>
</organism>
<protein>
    <submittedName>
        <fullName evidence="1">Uncharacterized protein</fullName>
    </submittedName>
</protein>